<dbReference type="GO" id="GO:0019825">
    <property type="term" value="F:oxygen binding"/>
    <property type="evidence" value="ECO:0007669"/>
    <property type="project" value="InterPro"/>
</dbReference>
<dbReference type="CDD" id="cd01040">
    <property type="entry name" value="Mb-like"/>
    <property type="match status" value="1"/>
</dbReference>
<organism evidence="3 4">
    <name type="scientific">Caenorhabditis bovis</name>
    <dbReference type="NCBI Taxonomy" id="2654633"/>
    <lineage>
        <taxon>Eukaryota</taxon>
        <taxon>Metazoa</taxon>
        <taxon>Ecdysozoa</taxon>
        <taxon>Nematoda</taxon>
        <taxon>Chromadorea</taxon>
        <taxon>Rhabditida</taxon>
        <taxon>Rhabditina</taxon>
        <taxon>Rhabditomorpha</taxon>
        <taxon>Rhabditoidea</taxon>
        <taxon>Rhabditidae</taxon>
        <taxon>Peloderinae</taxon>
        <taxon>Caenorhabditis</taxon>
    </lineage>
</organism>
<evidence type="ECO:0000313" key="4">
    <source>
        <dbReference type="Proteomes" id="UP000494206"/>
    </source>
</evidence>
<evidence type="ECO:0000259" key="2">
    <source>
        <dbReference type="PROSITE" id="PS01033"/>
    </source>
</evidence>
<comment type="caution">
    <text evidence="3">The sequence shown here is derived from an EMBL/GenBank/DDBJ whole genome shotgun (WGS) entry which is preliminary data.</text>
</comment>
<dbReference type="AlphaFoldDB" id="A0A8S1EFI8"/>
<evidence type="ECO:0000256" key="1">
    <source>
        <dbReference type="RuleBase" id="RU000356"/>
    </source>
</evidence>
<keyword evidence="1" id="KW-0561">Oxygen transport</keyword>
<protein>
    <recommendedName>
        <fullName evidence="2">Globin domain-containing protein</fullName>
    </recommendedName>
</protein>
<evidence type="ECO:0000313" key="3">
    <source>
        <dbReference type="EMBL" id="CAB3398785.1"/>
    </source>
</evidence>
<dbReference type="InterPro" id="IPR044399">
    <property type="entry name" value="Mb-like_M"/>
</dbReference>
<dbReference type="InterPro" id="IPR009050">
    <property type="entry name" value="Globin-like_sf"/>
</dbReference>
<dbReference type="Pfam" id="PF00042">
    <property type="entry name" value="Globin"/>
    <property type="match status" value="1"/>
</dbReference>
<keyword evidence="1" id="KW-0408">Iron</keyword>
<keyword evidence="1" id="KW-0479">Metal-binding</keyword>
<dbReference type="EMBL" id="CADEPM010000001">
    <property type="protein sequence ID" value="CAB3398785.1"/>
    <property type="molecule type" value="Genomic_DNA"/>
</dbReference>
<feature type="domain" description="Globin" evidence="2">
    <location>
        <begin position="80"/>
        <end position="220"/>
    </location>
</feature>
<dbReference type="PROSITE" id="PS01033">
    <property type="entry name" value="GLOBIN"/>
    <property type="match status" value="1"/>
</dbReference>
<dbReference type="GO" id="GO:0020037">
    <property type="term" value="F:heme binding"/>
    <property type="evidence" value="ECO:0007669"/>
    <property type="project" value="InterPro"/>
</dbReference>
<keyword evidence="4" id="KW-1185">Reference proteome</keyword>
<keyword evidence="1" id="KW-0349">Heme</keyword>
<keyword evidence="1" id="KW-0813">Transport</keyword>
<dbReference type="InterPro" id="IPR012292">
    <property type="entry name" value="Globin/Proto"/>
</dbReference>
<proteinExistence type="inferred from homology"/>
<comment type="similarity">
    <text evidence="1">Belongs to the globin family.</text>
</comment>
<dbReference type="InterPro" id="IPR000971">
    <property type="entry name" value="Globin"/>
</dbReference>
<accession>A0A8S1EFI8</accession>
<dbReference type="SUPFAM" id="SSF46458">
    <property type="entry name" value="Globin-like"/>
    <property type="match status" value="1"/>
</dbReference>
<dbReference type="Gene3D" id="1.10.490.10">
    <property type="entry name" value="Globins"/>
    <property type="match status" value="1"/>
</dbReference>
<gene>
    <name evidence="3" type="ORF">CBOVIS_LOCUS2023</name>
</gene>
<dbReference type="GO" id="GO:0005344">
    <property type="term" value="F:oxygen carrier activity"/>
    <property type="evidence" value="ECO:0007669"/>
    <property type="project" value="UniProtKB-KW"/>
</dbReference>
<sequence>MWEHIETLAGFGWNIRRKCISCCEPWKGKTWFNRWQAHFRTAAIQTLRRRTGAVPLEQIVCTEDYQEVVSMDRKRIRDLCVESLQDLMVGTSPKHIANGKGFYEYSFGNFPELRVYFKGAEHYTVEDVKKSQRFEDKGQRALLACHLVANIYDNDDVFRGYIRETINRHRQYKMDPALWEGFWTVWTGYMASAGCLTDEQRAAWMQLGKDFNAECQVHLKNLNLPFVQNN</sequence>
<reference evidence="3 4" key="1">
    <citation type="submission" date="2020-04" db="EMBL/GenBank/DDBJ databases">
        <authorList>
            <person name="Laetsch R D."/>
            <person name="Stevens L."/>
            <person name="Kumar S."/>
            <person name="Blaxter L. M."/>
        </authorList>
    </citation>
    <scope>NUCLEOTIDE SEQUENCE [LARGE SCALE GENOMIC DNA]</scope>
</reference>
<dbReference type="OrthoDB" id="5820458at2759"/>
<dbReference type="Proteomes" id="UP000494206">
    <property type="component" value="Unassembled WGS sequence"/>
</dbReference>
<name>A0A8S1EFI8_9PELO</name>